<dbReference type="EMBL" id="WKKH01000020">
    <property type="protein sequence ID" value="MRX77099.1"/>
    <property type="molecule type" value="Genomic_DNA"/>
</dbReference>
<dbReference type="Pfam" id="PF00570">
    <property type="entry name" value="HRDC"/>
    <property type="match status" value="1"/>
</dbReference>
<dbReference type="InterPro" id="IPR044876">
    <property type="entry name" value="HRDC_dom_sf"/>
</dbReference>
<evidence type="ECO:0000259" key="1">
    <source>
        <dbReference type="PROSITE" id="PS50967"/>
    </source>
</evidence>
<dbReference type="SUPFAM" id="SSF52540">
    <property type="entry name" value="P-loop containing nucleoside triphosphate hydrolases"/>
    <property type="match status" value="2"/>
</dbReference>
<protein>
    <submittedName>
        <fullName evidence="2">AAA family ATPase</fullName>
    </submittedName>
</protein>
<dbReference type="InterPro" id="IPR010285">
    <property type="entry name" value="DNA_helicase_pif1-like_DEAD"/>
</dbReference>
<feature type="domain" description="HRDC" evidence="1">
    <location>
        <begin position="627"/>
        <end position="707"/>
    </location>
</feature>
<evidence type="ECO:0000313" key="2">
    <source>
        <dbReference type="EMBL" id="MRX77099.1"/>
    </source>
</evidence>
<dbReference type="SUPFAM" id="SSF47819">
    <property type="entry name" value="HRDC-like"/>
    <property type="match status" value="1"/>
</dbReference>
<dbReference type="GO" id="GO:0003676">
    <property type="term" value="F:nucleic acid binding"/>
    <property type="evidence" value="ECO:0007669"/>
    <property type="project" value="InterPro"/>
</dbReference>
<gene>
    <name evidence="2" type="ORF">GJU39_13485</name>
</gene>
<dbReference type="Gene3D" id="1.10.150.80">
    <property type="entry name" value="HRDC domain"/>
    <property type="match status" value="1"/>
</dbReference>
<dbReference type="InterPro" id="IPR051055">
    <property type="entry name" value="PIF1_helicase"/>
</dbReference>
<dbReference type="OrthoDB" id="9763659at2"/>
<dbReference type="RefSeq" id="WP_154281327.1">
    <property type="nucleotide sequence ID" value="NZ_JBHUJQ010000001.1"/>
</dbReference>
<dbReference type="CDD" id="cd18809">
    <property type="entry name" value="SF1_C_RecD"/>
    <property type="match status" value="1"/>
</dbReference>
<keyword evidence="3" id="KW-1185">Reference proteome</keyword>
<dbReference type="GO" id="GO:0003678">
    <property type="term" value="F:DNA helicase activity"/>
    <property type="evidence" value="ECO:0007669"/>
    <property type="project" value="InterPro"/>
</dbReference>
<dbReference type="Pfam" id="PF05970">
    <property type="entry name" value="PIF1"/>
    <property type="match status" value="1"/>
</dbReference>
<dbReference type="PROSITE" id="PS50967">
    <property type="entry name" value="HRDC"/>
    <property type="match status" value="1"/>
</dbReference>
<sequence length="707" mass="79642">MHTNNHSENSNQDHQLILDFIKFTNQPIFLTGKAGTGKTTLLRKIKETTAKNFAVVAPTAVAAINAGGVTIHSFFQMPFGPIIPVQQAGEPAKDLKYSEDKIKLLKCLELLIIDEISMVRADMLDFIDQTLRNVKASNLPFGGVQVLMIGDLYQLSPIAHDAWHILKDYYLSPYFFDSLILKKISLVTFELEKVYRQSDPLFLDILNRIRENTLTPALLDQLNEHYDPTLADAWKEDYITLTTHNHLVGQINTECLEKLAGKTHAFHAKITGDFPKDAYPVDDVLHLKVGAQVMFIKNDSSGKKLYYNGKAAKVVGIENDSVRVQFLDDSEAFEVEREEWQNVKYALDQEENKINETNTGTFAQYPFKLAWAITIHKSQGLTFEKAIVDISSSFTHGQAYVALSRCKSLEGLLLKSPVKMENIMTDKRIIAFTAAAVSKKPANDDLASFQKQYAWNLADDLFDFSAIEAYWKILKVSKFRANDENAALNNLQTAVTELLEKDIIRVAKKFKDQELAKINKNTNLDHDEIFLERLAKASKYFVPKLETVINEIGKFAGLNIYLDEQSERVLATLSNCANALNVKFSLFKFTWSPFSLEEYTKTYLAATNQFDQRPKKTSIAKAVLPKEIINQKLYQSLVAWRKKVSEDRNVPEHTVLSDLALLNVAAKPPKSADQLAAIKGVGIGNAKDLGREILRIVNDFLGASTLF</sequence>
<dbReference type="GO" id="GO:0000166">
    <property type="term" value="F:nucleotide binding"/>
    <property type="evidence" value="ECO:0007669"/>
    <property type="project" value="InterPro"/>
</dbReference>
<dbReference type="Proteomes" id="UP000487757">
    <property type="component" value="Unassembled WGS sequence"/>
</dbReference>
<evidence type="ECO:0000313" key="3">
    <source>
        <dbReference type="Proteomes" id="UP000487757"/>
    </source>
</evidence>
<dbReference type="GO" id="GO:0000723">
    <property type="term" value="P:telomere maintenance"/>
    <property type="evidence" value="ECO:0007669"/>
    <property type="project" value="InterPro"/>
</dbReference>
<dbReference type="SMART" id="SM00341">
    <property type="entry name" value="HRDC"/>
    <property type="match status" value="1"/>
</dbReference>
<dbReference type="Gene3D" id="3.40.50.300">
    <property type="entry name" value="P-loop containing nucleotide triphosphate hydrolases"/>
    <property type="match status" value="2"/>
</dbReference>
<proteinExistence type="predicted"/>
<dbReference type="InterPro" id="IPR010997">
    <property type="entry name" value="HRDC-like_sf"/>
</dbReference>
<dbReference type="InterPro" id="IPR002121">
    <property type="entry name" value="HRDC_dom"/>
</dbReference>
<comment type="caution">
    <text evidence="2">The sequence shown here is derived from an EMBL/GenBank/DDBJ whole genome shotgun (WGS) entry which is preliminary data.</text>
</comment>
<dbReference type="InterPro" id="IPR027417">
    <property type="entry name" value="P-loop_NTPase"/>
</dbReference>
<dbReference type="PANTHER" id="PTHR47642">
    <property type="entry name" value="ATP-DEPENDENT DNA HELICASE"/>
    <property type="match status" value="1"/>
</dbReference>
<organism evidence="2 3">
    <name type="scientific">Pedobacter petrophilus</name>
    <dbReference type="NCBI Taxonomy" id="1908241"/>
    <lineage>
        <taxon>Bacteria</taxon>
        <taxon>Pseudomonadati</taxon>
        <taxon>Bacteroidota</taxon>
        <taxon>Sphingobacteriia</taxon>
        <taxon>Sphingobacteriales</taxon>
        <taxon>Sphingobacteriaceae</taxon>
        <taxon>Pedobacter</taxon>
    </lineage>
</organism>
<dbReference type="FunFam" id="3.40.50.300:FF:001498">
    <property type="entry name" value="ATP-dependent DNA helicase"/>
    <property type="match status" value="1"/>
</dbReference>
<reference evidence="2 3" key="1">
    <citation type="submission" date="2019-11" db="EMBL/GenBank/DDBJ databases">
        <title>Pedobacter petrophilus genome.</title>
        <authorList>
            <person name="Feldbauer M.J."/>
            <person name="Newman J.D."/>
        </authorList>
    </citation>
    <scope>NUCLEOTIDE SEQUENCE [LARGE SCALE GENOMIC DNA]</scope>
    <source>
        <strain evidence="2 3">LMG 29686</strain>
    </source>
</reference>
<dbReference type="AlphaFoldDB" id="A0A7K0G1J1"/>
<name>A0A7K0G1J1_9SPHI</name>
<accession>A0A7K0G1J1</accession>
<dbReference type="GO" id="GO:0006281">
    <property type="term" value="P:DNA repair"/>
    <property type="evidence" value="ECO:0007669"/>
    <property type="project" value="InterPro"/>
</dbReference>